<evidence type="ECO:0000313" key="3">
    <source>
        <dbReference type="Proteomes" id="UP000298358"/>
    </source>
</evidence>
<dbReference type="InterPro" id="IPR000182">
    <property type="entry name" value="GNAT_dom"/>
</dbReference>
<dbReference type="EMBL" id="SPQB01000042">
    <property type="protein sequence ID" value="TFU31578.1"/>
    <property type="molecule type" value="Genomic_DNA"/>
</dbReference>
<gene>
    <name evidence="2" type="ORF">E4U02_13070</name>
</gene>
<evidence type="ECO:0000313" key="2">
    <source>
        <dbReference type="EMBL" id="TFU31578.1"/>
    </source>
</evidence>
<dbReference type="SUPFAM" id="SSF55729">
    <property type="entry name" value="Acyl-CoA N-acyltransferases (Nat)"/>
    <property type="match status" value="1"/>
</dbReference>
<dbReference type="RefSeq" id="WP_135115272.1">
    <property type="nucleotide sequence ID" value="NZ_BAAANG010000018.1"/>
</dbReference>
<dbReference type="InterPro" id="IPR016181">
    <property type="entry name" value="Acyl_CoA_acyltransferase"/>
</dbReference>
<feature type="domain" description="N-acetyltransferase" evidence="1">
    <location>
        <begin position="4"/>
        <end position="192"/>
    </location>
</feature>
<keyword evidence="2" id="KW-0808">Transferase</keyword>
<dbReference type="GO" id="GO:0016747">
    <property type="term" value="F:acyltransferase activity, transferring groups other than amino-acyl groups"/>
    <property type="evidence" value="ECO:0007669"/>
    <property type="project" value="InterPro"/>
</dbReference>
<reference evidence="2 3" key="1">
    <citation type="submission" date="2019-03" db="EMBL/GenBank/DDBJ databases">
        <title>Diversity of the mouse oral microbiome.</title>
        <authorList>
            <person name="Joseph S."/>
            <person name="Aduse-Opoku J."/>
            <person name="Curtis M."/>
            <person name="Wade W."/>
            <person name="Hashim A."/>
        </authorList>
    </citation>
    <scope>NUCLEOTIDE SEQUENCE [LARGE SCALE GENOMIC DNA]</scope>
    <source>
        <strain evidence="2 3">P1012</strain>
    </source>
</reference>
<evidence type="ECO:0000259" key="1">
    <source>
        <dbReference type="PROSITE" id="PS51186"/>
    </source>
</evidence>
<keyword evidence="3" id="KW-1185">Reference proteome</keyword>
<dbReference type="OrthoDB" id="3239945at2"/>
<proteinExistence type="predicted"/>
<name>A0A4Y9FTJ6_9MICO</name>
<dbReference type="Pfam" id="PF00583">
    <property type="entry name" value="Acetyltransf_1"/>
    <property type="match status" value="1"/>
</dbReference>
<dbReference type="AlphaFoldDB" id="A0A4Y9FTJ6"/>
<dbReference type="Gene3D" id="3.40.630.30">
    <property type="match status" value="1"/>
</dbReference>
<accession>A0A4Y9FTJ6</accession>
<organism evidence="2 3">
    <name type="scientific">Microbacterium paludicola</name>
    <dbReference type="NCBI Taxonomy" id="300019"/>
    <lineage>
        <taxon>Bacteria</taxon>
        <taxon>Bacillati</taxon>
        <taxon>Actinomycetota</taxon>
        <taxon>Actinomycetes</taxon>
        <taxon>Micrococcales</taxon>
        <taxon>Microbacteriaceae</taxon>
        <taxon>Microbacterium</taxon>
    </lineage>
</organism>
<dbReference type="PROSITE" id="PS51186">
    <property type="entry name" value="GNAT"/>
    <property type="match status" value="1"/>
</dbReference>
<comment type="caution">
    <text evidence="2">The sequence shown here is derived from an EMBL/GenBank/DDBJ whole genome shotgun (WGS) entry which is preliminary data.</text>
</comment>
<dbReference type="Proteomes" id="UP000298358">
    <property type="component" value="Unassembled WGS sequence"/>
</dbReference>
<sequence length="192" mass="20620">MAQITTRTATIAEWDAVQAALTGGGDGRSCQCVWPLVPNKDWNALSVDDRREMLRGEIAAGPPPGLVAYVDDDAAGWIRIGPRAAQHRVLRSRVVRSGSTEPLDDDSVWAVTCFSVRREHRGQGLNGALLEAAVDYARGSGARIIEGYPIATDLTKASTNALYVGALSTFLDAGFREVSRPTDTRVVVALEL</sequence>
<protein>
    <submittedName>
        <fullName evidence="2">GNAT family N-acetyltransferase</fullName>
    </submittedName>
</protein>
<dbReference type="CDD" id="cd04301">
    <property type="entry name" value="NAT_SF"/>
    <property type="match status" value="1"/>
</dbReference>